<dbReference type="WBParaSite" id="RSKR_0000242800.1">
    <property type="protein sequence ID" value="RSKR_0000242800.1"/>
    <property type="gene ID" value="RSKR_0000242800"/>
</dbReference>
<name>A0AC35TMP8_9BILA</name>
<dbReference type="Proteomes" id="UP000095286">
    <property type="component" value="Unplaced"/>
</dbReference>
<evidence type="ECO:0000313" key="1">
    <source>
        <dbReference type="Proteomes" id="UP000095286"/>
    </source>
</evidence>
<protein>
    <submittedName>
        <fullName evidence="2">SWI/SNF complex subunit SMARCC2</fullName>
    </submittedName>
</protein>
<sequence length="1185" mass="132451">MRKTGTKRRLQENGSDNMDDEEDSRSGTSVTPVAIPKGKERDAEFQPTKNTKLTDLDDDALINGIVKEGGSELLGEGQSIEQTHYIIVPSYASWYDSNSINVNEKKGLPEFFNGKNKSKTPEVYLYYRSFIIDTYRLNPFEYLSATACRRNLSGDVCAILRVHQFLELWGLINYQVASENKPTPVVPPSTAHFMVLADTPMGIQPIARPSGTAKPLSSGEENKIKADGMGSNENQAPKSFVPNLRSDQYSKAIANMKAKGALPGKEWDDQETLLLLEALEIYKDDWNKVSDHVGSRTQYECILKFLQLPIKDAFIDEGRDFDMGLSDPSSIPFSQAGNPIMATVAFLASMVDPRISQAAAKAALESYATIKEEVPPQVEEAHKRNVATLYADTGKFDPKTGLSNILPMDAEEDGSEEKMDTDENQEKPVDELRNEAKKLSNETLETAAAAVLGSAAAKAKQLAMIEERKMKSLVSQVVELQIKKLEFKMKCFEELENIVDKEREMLELKQTELIIERQQFHSDQLRYLDSRARLDAQAKLTTEGVLPPVLPQGFEVSGPPQPTQTIVTAPATAPTPTPAAAPQKVEAPQPIIDTKSEITPEIAPIVAPVIPTPVAMPQPVPVQIPQPQIPQQVVPPVVQTPPQPAVQPTQSVPPQVQQQPQQQPPQHPIPPQQQQPPMMQNPGQYPPPQQTYMQASQYAGPPQHPSQQYPQPYPQQSYGTQPPQGHYAQPHQQQAYYQPPQQAGPPRAPYNPQAYGGPRQNYPPQQGYPPPQQGVRPQYAPPPGQYQQQPYGYPPQHQQQYYQGPPPQGMPPQECSALDQIEHEKKETKLVFLLVDAFANNFLLERKSMQRLQGLINDGHFFKAQSFSSYPTFTLPGMKRLFTGRKAIFWDSIINLQETAIPGETLFSKLKEANRTTVAFADHLIMSWFPNDLSNNRSKETTDSSLNRKYNEADNKTIVETLKFLNHNVSKEWDNLLVYFYGLDAAGHFLNTDAGPHIESKLEELDKAIDDIYKQLLSQESKFILIVTGDHGMNSNGNHGGSEASVTDSIFLFASNDHNFKSHRRKIVIDQMDITATITSLLNVPLPSQSLGVSFAHLLTRNVIEAGYNLINNAVQLRQLNSHTLDNKELLNDVINKLTEQTKKLCSDQNIELEKDLIENCYQTLKRVQKPLLSAFLYFFTHQVS</sequence>
<evidence type="ECO:0000313" key="2">
    <source>
        <dbReference type="WBParaSite" id="RSKR_0000242800.1"/>
    </source>
</evidence>
<organism evidence="1 2">
    <name type="scientific">Rhabditophanes sp. KR3021</name>
    <dbReference type="NCBI Taxonomy" id="114890"/>
    <lineage>
        <taxon>Eukaryota</taxon>
        <taxon>Metazoa</taxon>
        <taxon>Ecdysozoa</taxon>
        <taxon>Nematoda</taxon>
        <taxon>Chromadorea</taxon>
        <taxon>Rhabditida</taxon>
        <taxon>Tylenchina</taxon>
        <taxon>Panagrolaimomorpha</taxon>
        <taxon>Strongyloidoidea</taxon>
        <taxon>Alloionematidae</taxon>
        <taxon>Rhabditophanes</taxon>
    </lineage>
</organism>
<reference evidence="2" key="1">
    <citation type="submission" date="2016-11" db="UniProtKB">
        <authorList>
            <consortium name="WormBaseParasite"/>
        </authorList>
    </citation>
    <scope>IDENTIFICATION</scope>
    <source>
        <strain evidence="2">KR3021</strain>
    </source>
</reference>
<accession>A0AC35TMP8</accession>
<proteinExistence type="predicted"/>